<sequence length="218" mass="23712">MQQWYRAALVWSTLVLLASGCQSVDRILWQPSRLSLNNRLPSLEIRVDNGALAQTDVSLPDDAEKLFEREVRMNLSDPEDTLRYGYALLQVTHAAIERSSKGLQVLQLVTFMLPSLVGVPLEHYQSQLTAQVQIANARGQVLATYTATGASRVKVAMYHGYSQSEAPRLAEVAALRGALAQIKPQLEQDASRLRLALLGAGPVAAKRTPPTPAAAAGQ</sequence>
<keyword evidence="2" id="KW-1185">Reference proteome</keyword>
<gene>
    <name evidence="1" type="ORF">D3Y59_08290</name>
</gene>
<dbReference type="RefSeq" id="WP_119444628.1">
    <property type="nucleotide sequence ID" value="NZ_CP032317.1"/>
</dbReference>
<evidence type="ECO:0000313" key="1">
    <source>
        <dbReference type="EMBL" id="AYA37052.1"/>
    </source>
</evidence>
<name>A0A3B7R012_9BACT</name>
<dbReference type="PROSITE" id="PS51257">
    <property type="entry name" value="PROKAR_LIPOPROTEIN"/>
    <property type="match status" value="1"/>
</dbReference>
<organism evidence="1 2">
    <name type="scientific">Hymenobacter oligotrophus</name>
    <dbReference type="NCBI Taxonomy" id="2319843"/>
    <lineage>
        <taxon>Bacteria</taxon>
        <taxon>Pseudomonadati</taxon>
        <taxon>Bacteroidota</taxon>
        <taxon>Cytophagia</taxon>
        <taxon>Cytophagales</taxon>
        <taxon>Hymenobacteraceae</taxon>
        <taxon>Hymenobacter</taxon>
    </lineage>
</organism>
<evidence type="ECO:0008006" key="3">
    <source>
        <dbReference type="Google" id="ProtNLM"/>
    </source>
</evidence>
<evidence type="ECO:0000313" key="2">
    <source>
        <dbReference type="Proteomes" id="UP000262802"/>
    </source>
</evidence>
<reference evidence="1 2" key="1">
    <citation type="submission" date="2018-09" db="EMBL/GenBank/DDBJ databases">
        <title>Hymenobacter medium sp. nov., isolated from R2A medium.</title>
        <authorList>
            <person name="Yingchao G."/>
        </authorList>
    </citation>
    <scope>NUCLEOTIDE SEQUENCE [LARGE SCALE GENOMIC DNA]</scope>
    <source>
        <strain evidence="2">sh-6</strain>
    </source>
</reference>
<dbReference type="KEGG" id="hyh:D3Y59_08290"/>
<dbReference type="AlphaFoldDB" id="A0A3B7R012"/>
<protein>
    <recommendedName>
        <fullName evidence="3">Lipoprotein</fullName>
    </recommendedName>
</protein>
<dbReference type="OrthoDB" id="878909at2"/>
<accession>A0A3B7R012</accession>
<dbReference type="EMBL" id="CP032317">
    <property type="protein sequence ID" value="AYA37052.1"/>
    <property type="molecule type" value="Genomic_DNA"/>
</dbReference>
<proteinExistence type="predicted"/>
<dbReference type="Proteomes" id="UP000262802">
    <property type="component" value="Chromosome"/>
</dbReference>